<comment type="caution">
    <text evidence="1">The sequence shown here is derived from an EMBL/GenBank/DDBJ whole genome shotgun (WGS) entry which is preliminary data.</text>
</comment>
<organism evidence="1 2">
    <name type="scientific">Agrobacterium rosae</name>
    <dbReference type="NCBI Taxonomy" id="1972867"/>
    <lineage>
        <taxon>Bacteria</taxon>
        <taxon>Pseudomonadati</taxon>
        <taxon>Pseudomonadota</taxon>
        <taxon>Alphaproteobacteria</taxon>
        <taxon>Hyphomicrobiales</taxon>
        <taxon>Rhizobiaceae</taxon>
        <taxon>Rhizobium/Agrobacterium group</taxon>
        <taxon>Agrobacterium</taxon>
    </lineage>
</organism>
<evidence type="ECO:0000313" key="2">
    <source>
        <dbReference type="Proteomes" id="UP000237447"/>
    </source>
</evidence>
<evidence type="ECO:0000313" key="1">
    <source>
        <dbReference type="EMBL" id="POO48423.1"/>
    </source>
</evidence>
<dbReference type="SUPFAM" id="SSF52540">
    <property type="entry name" value="P-loop containing nucleoside triphosphate hydrolases"/>
    <property type="match status" value="1"/>
</dbReference>
<dbReference type="GeneID" id="86882757"/>
<evidence type="ECO:0008006" key="3">
    <source>
        <dbReference type="Google" id="ProtNLM"/>
    </source>
</evidence>
<dbReference type="Gene3D" id="3.40.50.300">
    <property type="entry name" value="P-loop containing nucleotide triphosphate hydrolases"/>
    <property type="match status" value="1"/>
</dbReference>
<proteinExistence type="predicted"/>
<dbReference type="EMBL" id="NXEJ01000018">
    <property type="protein sequence ID" value="POO48423.1"/>
    <property type="molecule type" value="Genomic_DNA"/>
</dbReference>
<protein>
    <recommendedName>
        <fullName evidence="3">Sulfotransferase family protein</fullName>
    </recommendedName>
</protein>
<reference evidence="1 2" key="1">
    <citation type="journal article" date="2018" name="Syst. Appl. Microbiol.">
        <title>Agrobacterium rosae sp. nov., isolated from galls on different agricultural crops.</title>
        <authorList>
            <person name="Kuzmanovic N."/>
            <person name="Pulawska J."/>
            <person name="Smalla K."/>
            <person name="Nesme X."/>
        </authorList>
    </citation>
    <scope>NUCLEOTIDE SEQUENCE [LARGE SCALE GENOMIC DNA]</scope>
    <source>
        <strain evidence="1 2">NCPPB 1650</strain>
    </source>
</reference>
<name>A0AAE5VLX7_9HYPH</name>
<dbReference type="RefSeq" id="WP_103660479.1">
    <property type="nucleotide sequence ID" value="NZ_NXEJ01000018.1"/>
</dbReference>
<gene>
    <name evidence="1" type="ORF">CPJ18_26225</name>
</gene>
<dbReference type="InterPro" id="IPR027417">
    <property type="entry name" value="P-loop_NTPase"/>
</dbReference>
<sequence length="228" mass="25200">MQVEQKETLVVFGSDKRKLIAGSPLNIIVSGASRGGTSAVGSVMRLTGVNLGNKLHPLTHEDVDFADLINHGNFNYNDWSSLIENRVNNFSGWSLKLPAALTMLHVFEDTLPNPLYLVVVRNPISVARSLVNRDETYANNMSDYFRGYSHAISMYGECFQNIGSIKGAFAICEYEKLMQYPGIFVREFVDLCSLEVSPHELDAAERIVKSGGYKDVVTGGVFNIIGDK</sequence>
<dbReference type="AlphaFoldDB" id="A0AAE5VLX7"/>
<dbReference type="Proteomes" id="UP000237447">
    <property type="component" value="Unassembled WGS sequence"/>
</dbReference>
<accession>A0AAE5VLX7</accession>